<comment type="caution">
    <text evidence="3">The sequence shown here is derived from an EMBL/GenBank/DDBJ whole genome shotgun (WGS) entry which is preliminary data.</text>
</comment>
<feature type="domain" description="NmrA-like" evidence="2">
    <location>
        <begin position="49"/>
        <end position="280"/>
    </location>
</feature>
<feature type="region of interest" description="Disordered" evidence="1">
    <location>
        <begin position="1"/>
        <end position="40"/>
    </location>
</feature>
<dbReference type="PANTHER" id="PTHR43162:SF1">
    <property type="entry name" value="PRESTALK A DIFFERENTIATION PROTEIN A"/>
    <property type="match status" value="1"/>
</dbReference>
<feature type="compositionally biased region" description="Basic and acidic residues" evidence="1">
    <location>
        <begin position="1"/>
        <end position="10"/>
    </location>
</feature>
<dbReference type="Gene3D" id="3.90.25.10">
    <property type="entry name" value="UDP-galactose 4-epimerase, domain 1"/>
    <property type="match status" value="1"/>
</dbReference>
<dbReference type="InterPro" id="IPR051604">
    <property type="entry name" value="Ergot_Alk_Oxidoreductase"/>
</dbReference>
<name>A0A2A2SC00_9SPHN</name>
<reference evidence="4" key="1">
    <citation type="submission" date="2017-09" db="EMBL/GenBank/DDBJ databases">
        <authorList>
            <person name="Feng G."/>
            <person name="Zhu H."/>
        </authorList>
    </citation>
    <scope>NUCLEOTIDE SEQUENCE [LARGE SCALE GENOMIC DNA]</scope>
    <source>
        <strain evidence="4">1PNM-20</strain>
    </source>
</reference>
<evidence type="ECO:0000256" key="1">
    <source>
        <dbReference type="SAM" id="MobiDB-lite"/>
    </source>
</evidence>
<dbReference type="Pfam" id="PF05368">
    <property type="entry name" value="NmrA"/>
    <property type="match status" value="1"/>
</dbReference>
<dbReference type="Gene3D" id="3.40.50.720">
    <property type="entry name" value="NAD(P)-binding Rossmann-like Domain"/>
    <property type="match status" value="1"/>
</dbReference>
<evidence type="ECO:0000259" key="2">
    <source>
        <dbReference type="Pfam" id="PF05368"/>
    </source>
</evidence>
<feature type="compositionally biased region" description="Basic residues" evidence="1">
    <location>
        <begin position="13"/>
        <end position="22"/>
    </location>
</feature>
<proteinExistence type="predicted"/>
<accession>A0A2A2SC00</accession>
<gene>
    <name evidence="3" type="ORF">CKY28_16855</name>
</gene>
<dbReference type="EMBL" id="NSLI01000005">
    <property type="protein sequence ID" value="PAX06788.1"/>
    <property type="molecule type" value="Genomic_DNA"/>
</dbReference>
<organism evidence="3 4">
    <name type="scientific">Sphingomonas lenta</name>
    <dbReference type="NCBI Taxonomy" id="1141887"/>
    <lineage>
        <taxon>Bacteria</taxon>
        <taxon>Pseudomonadati</taxon>
        <taxon>Pseudomonadota</taxon>
        <taxon>Alphaproteobacteria</taxon>
        <taxon>Sphingomonadales</taxon>
        <taxon>Sphingomonadaceae</taxon>
        <taxon>Sphingomonas</taxon>
    </lineage>
</organism>
<dbReference type="OrthoDB" id="109735at2"/>
<sequence length="351" mass="37846">MARRRRDEPAALHLRRPPRPYPRRQADGRPYLRPRARRRGGVSGGPRFLVFGASGHIGGPLAAALARVHGAASLRLASSSAAKRDALGERFPGAEAAVVDYLDQAATEAALAGVEAVFVVTPDFFPERRGAEVLLAAAEAAGVRPHVVRVQAEVPGMTADRLPPELSGPVGRRGHLEARALIERSGLPATFLNVFGYYMDDLLIHFAGPLRDERTLLVPYDRPMCWIDPRDLGEAAARVMAGPPPAAPRLLHLNSGEDGVSFSALAAMLSEELGTPIRHVDDPDAFGRAVGPMLTAMTGDPRAADYLLADWRMERDHAALYRGIGDLAALLGREPVALRPWIAEHRARLLG</sequence>
<dbReference type="SUPFAM" id="SSF51735">
    <property type="entry name" value="NAD(P)-binding Rossmann-fold domains"/>
    <property type="match status" value="1"/>
</dbReference>
<keyword evidence="4" id="KW-1185">Reference proteome</keyword>
<evidence type="ECO:0000313" key="3">
    <source>
        <dbReference type="EMBL" id="PAX06788.1"/>
    </source>
</evidence>
<dbReference type="Proteomes" id="UP000218151">
    <property type="component" value="Unassembled WGS sequence"/>
</dbReference>
<protein>
    <recommendedName>
        <fullName evidence="2">NmrA-like domain-containing protein</fullName>
    </recommendedName>
</protein>
<dbReference type="AlphaFoldDB" id="A0A2A2SC00"/>
<dbReference type="InterPro" id="IPR036291">
    <property type="entry name" value="NAD(P)-bd_dom_sf"/>
</dbReference>
<dbReference type="InterPro" id="IPR008030">
    <property type="entry name" value="NmrA-like"/>
</dbReference>
<evidence type="ECO:0000313" key="4">
    <source>
        <dbReference type="Proteomes" id="UP000218151"/>
    </source>
</evidence>
<dbReference type="PANTHER" id="PTHR43162">
    <property type="match status" value="1"/>
</dbReference>